<dbReference type="PANTHER" id="PTHR37984">
    <property type="entry name" value="PROTEIN CBG26694"/>
    <property type="match status" value="1"/>
</dbReference>
<gene>
    <name evidence="2" type="ORF">RF11_11102</name>
</gene>
<evidence type="ECO:0000259" key="1">
    <source>
        <dbReference type="PROSITE" id="PS50994"/>
    </source>
</evidence>
<feature type="domain" description="Integrase catalytic" evidence="1">
    <location>
        <begin position="1"/>
        <end position="115"/>
    </location>
</feature>
<protein>
    <submittedName>
        <fullName evidence="2">Pol polyprotein</fullName>
    </submittedName>
</protein>
<organism evidence="2 3">
    <name type="scientific">Thelohanellus kitauei</name>
    <name type="common">Myxosporean</name>
    <dbReference type="NCBI Taxonomy" id="669202"/>
    <lineage>
        <taxon>Eukaryota</taxon>
        <taxon>Metazoa</taxon>
        <taxon>Cnidaria</taxon>
        <taxon>Myxozoa</taxon>
        <taxon>Myxosporea</taxon>
        <taxon>Bivalvulida</taxon>
        <taxon>Platysporina</taxon>
        <taxon>Myxobolidae</taxon>
        <taxon>Thelohanellus</taxon>
    </lineage>
</organism>
<dbReference type="Gene3D" id="3.30.420.10">
    <property type="entry name" value="Ribonuclease H-like superfamily/Ribonuclease H"/>
    <property type="match status" value="1"/>
</dbReference>
<dbReference type="SUPFAM" id="SSF53098">
    <property type="entry name" value="Ribonuclease H-like"/>
    <property type="match status" value="1"/>
</dbReference>
<dbReference type="PANTHER" id="PTHR37984:SF5">
    <property type="entry name" value="PROTEIN NYNRIN-LIKE"/>
    <property type="match status" value="1"/>
</dbReference>
<proteinExistence type="predicted"/>
<dbReference type="InterPro" id="IPR050951">
    <property type="entry name" value="Retrovirus_Pol_polyprotein"/>
</dbReference>
<comment type="caution">
    <text evidence="2">The sequence shown here is derived from an EMBL/GenBank/DDBJ whole genome shotgun (WGS) entry which is preliminary data.</text>
</comment>
<dbReference type="PROSITE" id="PS50994">
    <property type="entry name" value="INTEGRASE"/>
    <property type="match status" value="1"/>
</dbReference>
<sequence length="222" mass="25413">MNGFSTSNTANALVYSFALEGIPKTLVSGNGPQFTSTHFRDFRSDYGIEHVLSSPYHPESSGQAQRFVQTFKNSISRSMDGGRSLDDALFDFFISYRSPPIDGGTIPSELMHGRQMRCKLVACHSKPFMFEHQISKFKKGQCLWSDRQKTIAYKDGKRRIDPAPKQVKARFPSIDNQEVEVEFTSDQTKTVQEPDRMLIQEPLRRSTRLREKNLKFHRGGRK</sequence>
<dbReference type="GO" id="GO:0003676">
    <property type="term" value="F:nucleic acid binding"/>
    <property type="evidence" value="ECO:0007669"/>
    <property type="project" value="InterPro"/>
</dbReference>
<keyword evidence="3" id="KW-1185">Reference proteome</keyword>
<reference evidence="2 3" key="1">
    <citation type="journal article" date="2014" name="Genome Biol. Evol.">
        <title>The genome of the myxosporean Thelohanellus kitauei shows adaptations to nutrient acquisition within its fish host.</title>
        <authorList>
            <person name="Yang Y."/>
            <person name="Xiong J."/>
            <person name="Zhou Z."/>
            <person name="Huo F."/>
            <person name="Miao W."/>
            <person name="Ran C."/>
            <person name="Liu Y."/>
            <person name="Zhang J."/>
            <person name="Feng J."/>
            <person name="Wang M."/>
            <person name="Wang M."/>
            <person name="Wang L."/>
            <person name="Yao B."/>
        </authorList>
    </citation>
    <scope>NUCLEOTIDE SEQUENCE [LARGE SCALE GENOMIC DNA]</scope>
    <source>
        <strain evidence="2">Wuqing</strain>
    </source>
</reference>
<dbReference type="InterPro" id="IPR001584">
    <property type="entry name" value="Integrase_cat-core"/>
</dbReference>
<dbReference type="InterPro" id="IPR036397">
    <property type="entry name" value="RNaseH_sf"/>
</dbReference>
<evidence type="ECO:0000313" key="2">
    <source>
        <dbReference type="EMBL" id="KII69456.1"/>
    </source>
</evidence>
<dbReference type="EMBL" id="JWZT01002428">
    <property type="protein sequence ID" value="KII69456.1"/>
    <property type="molecule type" value="Genomic_DNA"/>
</dbReference>
<dbReference type="Proteomes" id="UP000031668">
    <property type="component" value="Unassembled WGS sequence"/>
</dbReference>
<dbReference type="OrthoDB" id="5985914at2759"/>
<dbReference type="AlphaFoldDB" id="A0A0C2MQB3"/>
<accession>A0A0C2MQB3</accession>
<name>A0A0C2MQB3_THEKT</name>
<dbReference type="GO" id="GO:0015074">
    <property type="term" value="P:DNA integration"/>
    <property type="evidence" value="ECO:0007669"/>
    <property type="project" value="InterPro"/>
</dbReference>
<evidence type="ECO:0000313" key="3">
    <source>
        <dbReference type="Proteomes" id="UP000031668"/>
    </source>
</evidence>
<dbReference type="InterPro" id="IPR012337">
    <property type="entry name" value="RNaseH-like_sf"/>
</dbReference>